<keyword evidence="4 6" id="KW-0378">Hydrolase</keyword>
<dbReference type="PANTHER" id="PTHR12147:SF26">
    <property type="entry name" value="PEPTIDASE M28 DOMAIN-CONTAINING PROTEIN"/>
    <property type="match status" value="1"/>
</dbReference>
<dbReference type="AlphaFoldDB" id="A0A9W8E0F3"/>
<keyword evidence="6" id="KW-0479">Metal-binding</keyword>
<dbReference type="Pfam" id="PF02225">
    <property type="entry name" value="PA"/>
    <property type="match status" value="1"/>
</dbReference>
<dbReference type="InterPro" id="IPR007484">
    <property type="entry name" value="Peptidase_M28"/>
</dbReference>
<gene>
    <name evidence="9" type="ORF">IWQ60_003042</name>
</gene>
<comment type="caution">
    <text evidence="9">The sequence shown here is derived from an EMBL/GenBank/DDBJ whole genome shotgun (WGS) entry which is preliminary data.</text>
</comment>
<dbReference type="OrthoDB" id="10013407at2759"/>
<evidence type="ECO:0000259" key="8">
    <source>
        <dbReference type="Pfam" id="PF04389"/>
    </source>
</evidence>
<evidence type="ECO:0000256" key="5">
    <source>
        <dbReference type="ARBA" id="ARBA00022833"/>
    </source>
</evidence>
<feature type="domain" description="Peptidase M28" evidence="8">
    <location>
        <begin position="305"/>
        <end position="528"/>
    </location>
</feature>
<evidence type="ECO:0000256" key="4">
    <source>
        <dbReference type="ARBA" id="ARBA00022801"/>
    </source>
</evidence>
<organism evidence="9 10">
    <name type="scientific">Tieghemiomyces parasiticus</name>
    <dbReference type="NCBI Taxonomy" id="78921"/>
    <lineage>
        <taxon>Eukaryota</taxon>
        <taxon>Fungi</taxon>
        <taxon>Fungi incertae sedis</taxon>
        <taxon>Zoopagomycota</taxon>
        <taxon>Kickxellomycotina</taxon>
        <taxon>Dimargaritomycetes</taxon>
        <taxon>Dimargaritales</taxon>
        <taxon>Dimargaritaceae</taxon>
        <taxon>Tieghemiomyces</taxon>
    </lineage>
</organism>
<dbReference type="GO" id="GO:0008235">
    <property type="term" value="F:metalloexopeptidase activity"/>
    <property type="evidence" value="ECO:0007669"/>
    <property type="project" value="InterPro"/>
</dbReference>
<dbReference type="InterPro" id="IPR045175">
    <property type="entry name" value="M28_fam"/>
</dbReference>
<dbReference type="InterPro" id="IPR046450">
    <property type="entry name" value="PA_dom_sf"/>
</dbReference>
<feature type="domain" description="PA" evidence="7">
    <location>
        <begin position="181"/>
        <end position="269"/>
    </location>
</feature>
<dbReference type="GO" id="GO:0006508">
    <property type="term" value="P:proteolysis"/>
    <property type="evidence" value="ECO:0007669"/>
    <property type="project" value="UniProtKB-KW"/>
</dbReference>
<dbReference type="Gene3D" id="3.40.630.10">
    <property type="entry name" value="Zn peptidases"/>
    <property type="match status" value="1"/>
</dbReference>
<proteinExistence type="inferred from homology"/>
<name>A0A9W8E0F3_9FUNG</name>
<keyword evidence="5 6" id="KW-0862">Zinc</keyword>
<dbReference type="InterPro" id="IPR003137">
    <property type="entry name" value="PA_domain"/>
</dbReference>
<comment type="cofactor">
    <cofactor evidence="1">
        <name>Zn(2+)</name>
        <dbReference type="ChEBI" id="CHEBI:29105"/>
    </cofactor>
</comment>
<dbReference type="GO" id="GO:0046872">
    <property type="term" value="F:metal ion binding"/>
    <property type="evidence" value="ECO:0007669"/>
    <property type="project" value="UniProtKB-KW"/>
</dbReference>
<evidence type="ECO:0000256" key="6">
    <source>
        <dbReference type="RuleBase" id="RU361240"/>
    </source>
</evidence>
<evidence type="ECO:0000313" key="10">
    <source>
        <dbReference type="Proteomes" id="UP001150569"/>
    </source>
</evidence>
<reference evidence="9" key="1">
    <citation type="submission" date="2022-07" db="EMBL/GenBank/DDBJ databases">
        <title>Phylogenomic reconstructions and comparative analyses of Kickxellomycotina fungi.</title>
        <authorList>
            <person name="Reynolds N.K."/>
            <person name="Stajich J.E."/>
            <person name="Barry K."/>
            <person name="Grigoriev I.V."/>
            <person name="Crous P."/>
            <person name="Smith M.E."/>
        </authorList>
    </citation>
    <scope>NUCLEOTIDE SEQUENCE</scope>
    <source>
        <strain evidence="9">RSA 861</strain>
    </source>
</reference>
<dbReference type="EMBL" id="JANBPT010000124">
    <property type="protein sequence ID" value="KAJ1927302.1"/>
    <property type="molecule type" value="Genomic_DNA"/>
</dbReference>
<sequence>MTRTIYGCASVNATARKHPGHEVVFVKMEGPAPPPYTPKAPQGHRYPSQYRQMVKKVAVGLSVVALLAVTVLNPSESSGIDQQRIRQHLESLYAIAGNNSNSRAVALGHRESADYVYNVLESHGACDALETQWFDTPVYTEKRPPRLSMSYPTWIAFRPGLDFQGMRYGGNSSTYLPSRNVYPVNGGGCRSYQYGPSTKGNVAVIQITKLCSLFEAAYTAQRAGVAAVLFYGSPNQRTLPNGRIRQTEWQAGDPSVSIPVLAVSYPIGRMLAGITDARINLVVANEIAVVPTYNVLCAWEAPLVNDTIVVGSHLAGPGINDNGSGSASTLEIILALRRSKFRPAHRLVFAWWSAEEDGLLGSQYFARTLYDATASTNTTTVTTDAYTVATPLKMALTWPQIYLYLNFDMLASPNYIAMIHRGEDAPGDLTIGSTLIQQAFESFFRQRQYPYALTRMTAGSDFVPFLQRGVPAGGILTGAGEIKTPDQRARFGGLANAPLDPCYHQACDTLDNVNWEALYRMSEAAAHVVRYAASEDDGKGGTEVEV</sequence>
<evidence type="ECO:0000256" key="1">
    <source>
        <dbReference type="ARBA" id="ARBA00001947"/>
    </source>
</evidence>
<dbReference type="PANTHER" id="PTHR12147">
    <property type="entry name" value="METALLOPEPTIDASE M28 FAMILY MEMBER"/>
    <property type="match status" value="1"/>
</dbReference>
<dbReference type="Proteomes" id="UP001150569">
    <property type="component" value="Unassembled WGS sequence"/>
</dbReference>
<keyword evidence="3 6" id="KW-0645">Protease</keyword>
<accession>A0A9W8E0F3</accession>
<comment type="similarity">
    <text evidence="2">Belongs to the peptidase M28 family. M28B subfamily.</text>
</comment>
<dbReference type="SUPFAM" id="SSF52025">
    <property type="entry name" value="PA domain"/>
    <property type="match status" value="1"/>
</dbReference>
<protein>
    <recommendedName>
        <fullName evidence="6">Peptide hydrolase</fullName>
        <ecNumber evidence="6">3.4.-.-</ecNumber>
    </recommendedName>
</protein>
<evidence type="ECO:0000256" key="2">
    <source>
        <dbReference type="ARBA" id="ARBA00005634"/>
    </source>
</evidence>
<evidence type="ECO:0000256" key="3">
    <source>
        <dbReference type="ARBA" id="ARBA00022670"/>
    </source>
</evidence>
<evidence type="ECO:0000259" key="7">
    <source>
        <dbReference type="Pfam" id="PF02225"/>
    </source>
</evidence>
<dbReference type="EC" id="3.4.-.-" evidence="6"/>
<dbReference type="SUPFAM" id="SSF53187">
    <property type="entry name" value="Zn-dependent exopeptidases"/>
    <property type="match status" value="1"/>
</dbReference>
<dbReference type="Pfam" id="PF04389">
    <property type="entry name" value="Peptidase_M28"/>
    <property type="match status" value="1"/>
</dbReference>
<evidence type="ECO:0000313" key="9">
    <source>
        <dbReference type="EMBL" id="KAJ1927302.1"/>
    </source>
</evidence>
<dbReference type="Gene3D" id="3.50.30.30">
    <property type="match status" value="1"/>
</dbReference>
<dbReference type="CDD" id="cd00538">
    <property type="entry name" value="PA"/>
    <property type="match status" value="1"/>
</dbReference>
<keyword evidence="10" id="KW-1185">Reference proteome</keyword>